<accession>A0A0S3UI51</accession>
<evidence type="ECO:0000259" key="2">
    <source>
        <dbReference type="Pfam" id="PF14237"/>
    </source>
</evidence>
<name>A0A0S3UI51_PREIN</name>
<dbReference type="InterPro" id="IPR025640">
    <property type="entry name" value="GYF_2"/>
</dbReference>
<protein>
    <recommendedName>
        <fullName evidence="2">GYF domain-containing protein</fullName>
    </recommendedName>
</protein>
<keyword evidence="1" id="KW-0812">Transmembrane</keyword>
<dbReference type="Pfam" id="PF14237">
    <property type="entry name" value="GYF_2"/>
    <property type="match status" value="1"/>
</dbReference>
<dbReference type="AlphaFoldDB" id="A0A0S3UI51"/>
<evidence type="ECO:0000256" key="1">
    <source>
        <dbReference type="SAM" id="Phobius"/>
    </source>
</evidence>
<dbReference type="RefSeq" id="WP_096405163.1">
    <property type="nucleotide sequence ID" value="NZ_AP014597.1"/>
</dbReference>
<dbReference type="STRING" id="28131.BWX40_05290"/>
<keyword evidence="1" id="KW-0472">Membrane</keyword>
<evidence type="ECO:0000313" key="4">
    <source>
        <dbReference type="Proteomes" id="UP000217431"/>
    </source>
</evidence>
<sequence>MEYYINIDNEKRGPYSIKELAERGIEATTLVLPADSNDWTPAWQIEELRAVLMGNLNDNAQQTGNKDNVLECDAVVDGEPVNEIPHVEARPVADAYVEEATPEKHKKQHGCLIGVLVSLVAFVCLLIFTCPSAEEHKRVLSDVVTSTVNDAATAVAKDADNDIFSKALQTVNDVFTKKVVDAAMDNLISVDNYFVCSVGKVHFGGKSYIVSLGVLNHVFTLNKEQLKLATEKYYKKAEIDVQSELQKEAEKLLKENVIAPATDKIKEMAGSAVDELLDDLGFSSKRKSSDANSGLPEDSI</sequence>
<proteinExistence type="predicted"/>
<evidence type="ECO:0000313" key="3">
    <source>
        <dbReference type="EMBL" id="BAU17171.1"/>
    </source>
</evidence>
<feature type="transmembrane region" description="Helical" evidence="1">
    <location>
        <begin position="110"/>
        <end position="128"/>
    </location>
</feature>
<gene>
    <name evidence="3" type="ORF">PIOMA14_I_0663</name>
</gene>
<organism evidence="3 4">
    <name type="scientific">Prevotella intermedia</name>
    <dbReference type="NCBI Taxonomy" id="28131"/>
    <lineage>
        <taxon>Bacteria</taxon>
        <taxon>Pseudomonadati</taxon>
        <taxon>Bacteroidota</taxon>
        <taxon>Bacteroidia</taxon>
        <taxon>Bacteroidales</taxon>
        <taxon>Prevotellaceae</taxon>
        <taxon>Prevotella</taxon>
    </lineage>
</organism>
<dbReference type="Proteomes" id="UP000217431">
    <property type="component" value="Chromosome I"/>
</dbReference>
<feature type="domain" description="GYF" evidence="2">
    <location>
        <begin position="3"/>
        <end position="48"/>
    </location>
</feature>
<reference evidence="3 4" key="1">
    <citation type="journal article" date="2016" name="DNA Res.">
        <title>The complete genome sequencing of Prevotella intermedia strain OMA14 and a subsequent fine-scale, intra-species genomic comparison reveal an unusual amplification of conjugative and mobile transposons and identify a novel Prevotella-lineage-specific repeat.</title>
        <authorList>
            <person name="Naito M."/>
            <person name="Ogura Y."/>
            <person name="Itoh T."/>
            <person name="Shoji M."/>
            <person name="Okamoto M."/>
            <person name="Hayashi T."/>
            <person name="Nakayama K."/>
        </authorList>
    </citation>
    <scope>NUCLEOTIDE SEQUENCE [LARGE SCALE GENOMIC DNA]</scope>
    <source>
        <strain evidence="3 4">OMA14</strain>
    </source>
</reference>
<keyword evidence="1" id="KW-1133">Transmembrane helix</keyword>
<dbReference type="EMBL" id="AP014597">
    <property type="protein sequence ID" value="BAU17171.1"/>
    <property type="molecule type" value="Genomic_DNA"/>
</dbReference>